<sequence>MIKNVWILYKMLTKRLFRRLSFWLILLMVPALAAGAGLLSGQDGALLRLGIYVPVSGDTMACQVGEALFDSGNAVEYIWFQSPEALRRETAFGKIDGGYIFPENMSGQLEDFLSGRADTLVIFVAREDTPWLQAAREQFFGVIFPYISRAVGEDFTLRAARDLRLDTAKAQEEFDRLYDENRITENLFQMSVYGNGRESEDSEAGGSYLTAPLRGFLALFVLLTGLTMGMYLLKDRENGVYQWIARGKMPWLPWMYILTGTLAGGGAAFLGLMASGTGGSWARELFQMLLLVLGVTGFSSVLVRLIRRPAVLGACIPVVILLCAVVCPVFLSIKGLQIIKYMLPPYFYLTGSASVRLTGYLALYGLITFAAGLGLGWIFEKAEIE</sequence>
<dbReference type="EMBL" id="DVIT01000011">
    <property type="protein sequence ID" value="HIS46359.1"/>
    <property type="molecule type" value="Genomic_DNA"/>
</dbReference>
<protein>
    <submittedName>
        <fullName evidence="2">Uncharacterized protein</fullName>
    </submittedName>
</protein>
<accession>A0A9D1F331</accession>
<gene>
    <name evidence="2" type="ORF">IAB46_02180</name>
</gene>
<dbReference type="Proteomes" id="UP000823927">
    <property type="component" value="Unassembled WGS sequence"/>
</dbReference>
<comment type="caution">
    <text evidence="2">The sequence shown here is derived from an EMBL/GenBank/DDBJ whole genome shotgun (WGS) entry which is preliminary data.</text>
</comment>
<evidence type="ECO:0000256" key="1">
    <source>
        <dbReference type="SAM" id="Phobius"/>
    </source>
</evidence>
<keyword evidence="1" id="KW-0812">Transmembrane</keyword>
<feature type="transmembrane region" description="Helical" evidence="1">
    <location>
        <begin position="359"/>
        <end position="379"/>
    </location>
</feature>
<evidence type="ECO:0000313" key="2">
    <source>
        <dbReference type="EMBL" id="HIS46359.1"/>
    </source>
</evidence>
<organism evidence="2 3">
    <name type="scientific">Candidatus Scybalocola faecigallinarum</name>
    <dbReference type="NCBI Taxonomy" id="2840941"/>
    <lineage>
        <taxon>Bacteria</taxon>
        <taxon>Bacillati</taxon>
        <taxon>Bacillota</taxon>
        <taxon>Clostridia</taxon>
        <taxon>Lachnospirales</taxon>
        <taxon>Lachnospiraceae</taxon>
        <taxon>Lachnospiraceae incertae sedis</taxon>
        <taxon>Candidatus Scybalocola (ex Gilroy et al. 2021)</taxon>
    </lineage>
</organism>
<evidence type="ECO:0000313" key="3">
    <source>
        <dbReference type="Proteomes" id="UP000823927"/>
    </source>
</evidence>
<name>A0A9D1F331_9FIRM</name>
<reference evidence="2" key="2">
    <citation type="journal article" date="2021" name="PeerJ">
        <title>Extensive microbial diversity within the chicken gut microbiome revealed by metagenomics and culture.</title>
        <authorList>
            <person name="Gilroy R."/>
            <person name="Ravi A."/>
            <person name="Getino M."/>
            <person name="Pursley I."/>
            <person name="Horton D.L."/>
            <person name="Alikhan N.F."/>
            <person name="Baker D."/>
            <person name="Gharbi K."/>
            <person name="Hall N."/>
            <person name="Watson M."/>
            <person name="Adriaenssens E.M."/>
            <person name="Foster-Nyarko E."/>
            <person name="Jarju S."/>
            <person name="Secka A."/>
            <person name="Antonio M."/>
            <person name="Oren A."/>
            <person name="Chaudhuri R.R."/>
            <person name="La Ragione R."/>
            <person name="Hildebrand F."/>
            <person name="Pallen M.J."/>
        </authorList>
    </citation>
    <scope>NUCLEOTIDE SEQUENCE</scope>
    <source>
        <strain evidence="2">CHK178-757</strain>
    </source>
</reference>
<feature type="transmembrane region" description="Helical" evidence="1">
    <location>
        <begin position="215"/>
        <end position="233"/>
    </location>
</feature>
<proteinExistence type="predicted"/>
<reference evidence="2" key="1">
    <citation type="submission" date="2020-10" db="EMBL/GenBank/DDBJ databases">
        <authorList>
            <person name="Gilroy R."/>
        </authorList>
    </citation>
    <scope>NUCLEOTIDE SEQUENCE</scope>
    <source>
        <strain evidence="2">CHK178-757</strain>
    </source>
</reference>
<feature type="transmembrane region" description="Helical" evidence="1">
    <location>
        <begin position="285"/>
        <end position="306"/>
    </location>
</feature>
<keyword evidence="1" id="KW-0472">Membrane</keyword>
<keyword evidence="1" id="KW-1133">Transmembrane helix</keyword>
<dbReference type="AlphaFoldDB" id="A0A9D1F331"/>
<feature type="transmembrane region" description="Helical" evidence="1">
    <location>
        <begin position="318"/>
        <end position="339"/>
    </location>
</feature>
<feature type="transmembrane region" description="Helical" evidence="1">
    <location>
        <begin position="254"/>
        <end position="273"/>
    </location>
</feature>